<comment type="caution">
    <text evidence="1">The sequence shown here is derived from an EMBL/GenBank/DDBJ whole genome shotgun (WGS) entry which is preliminary data.</text>
</comment>
<sequence length="31" mass="3479">NCVVTDPESVQVSYPNFVEEMNRIGAIIQPE</sequence>
<keyword evidence="2" id="KW-1185">Reference proteome</keyword>
<evidence type="ECO:0000313" key="1">
    <source>
        <dbReference type="EMBL" id="KEQ55727.1"/>
    </source>
</evidence>
<dbReference type="GO" id="GO:0003866">
    <property type="term" value="F:3-phosphoshikimate 1-carboxyvinyltransferase activity"/>
    <property type="evidence" value="ECO:0007669"/>
    <property type="project" value="UniProtKB-EC"/>
</dbReference>
<organism evidence="1 2">
    <name type="scientific">Marine Group I thaumarchaeote SCGC AAA799-N04</name>
    <dbReference type="NCBI Taxonomy" id="1502293"/>
    <lineage>
        <taxon>Archaea</taxon>
        <taxon>Nitrososphaerota</taxon>
        <taxon>Marine Group I</taxon>
    </lineage>
</organism>
<gene>
    <name evidence="1" type="ORF">AAA799N04_01890</name>
</gene>
<feature type="non-terminal residue" evidence="1">
    <location>
        <position position="1"/>
    </location>
</feature>
<dbReference type="Proteomes" id="UP000028059">
    <property type="component" value="Unassembled WGS sequence"/>
</dbReference>
<dbReference type="AlphaFoldDB" id="A0A081RKK4"/>
<proteinExistence type="predicted"/>
<reference evidence="1 2" key="1">
    <citation type="submission" date="2014-06" db="EMBL/GenBank/DDBJ databases">
        <authorList>
            <person name="Ngugi D.K."/>
            <person name="Blom J."/>
            <person name="Alam I."/>
            <person name="Rashid M."/>
            <person name="Ba Alawi W."/>
            <person name="Zhang G."/>
            <person name="Hikmawan T."/>
            <person name="Guan Y."/>
            <person name="Antunes A."/>
            <person name="Siam R."/>
            <person name="ElDorry H."/>
            <person name="Bajic V."/>
            <person name="Stingl U."/>
        </authorList>
    </citation>
    <scope>NUCLEOTIDE SEQUENCE [LARGE SCALE GENOMIC DNA]</scope>
    <source>
        <strain evidence="1">SCGC AAA799-N04</strain>
    </source>
</reference>
<name>A0A081RKK4_9ARCH</name>
<dbReference type="EC" id="2.5.1.19" evidence="1"/>
<evidence type="ECO:0000313" key="2">
    <source>
        <dbReference type="Proteomes" id="UP000028059"/>
    </source>
</evidence>
<keyword evidence="1" id="KW-0808">Transferase</keyword>
<dbReference type="EMBL" id="JOKN01000093">
    <property type="protein sequence ID" value="KEQ55727.1"/>
    <property type="molecule type" value="Genomic_DNA"/>
</dbReference>
<accession>A0A081RKK4</accession>
<protein>
    <submittedName>
        <fullName evidence="1">Putative 3-phosphoshikimate 1-carboxyvinyltransferase protein</fullName>
        <ecNumber evidence="1">2.5.1.19</ecNumber>
    </submittedName>
</protein>